<reference evidence="1 2" key="1">
    <citation type="submission" date="2021-03" db="EMBL/GenBank/DDBJ databases">
        <title>Antimicrobial resistance genes in bacteria isolated from Japanese honey, and their potential for conferring macrolide and lincosamide resistance in the American foulbrood pathogen Paenibacillus larvae.</title>
        <authorList>
            <person name="Okamoto M."/>
            <person name="Kumagai M."/>
            <person name="Kanamori H."/>
            <person name="Takamatsu D."/>
        </authorList>
    </citation>
    <scope>NUCLEOTIDE SEQUENCE [LARGE SCALE GENOMIC DNA]</scope>
    <source>
        <strain evidence="1 2">J1TS3</strain>
    </source>
</reference>
<organism evidence="1 2">
    <name type="scientific">Siminovitchia fordii</name>
    <dbReference type="NCBI Taxonomy" id="254759"/>
    <lineage>
        <taxon>Bacteria</taxon>
        <taxon>Bacillati</taxon>
        <taxon>Bacillota</taxon>
        <taxon>Bacilli</taxon>
        <taxon>Bacillales</taxon>
        <taxon>Bacillaceae</taxon>
        <taxon>Siminovitchia</taxon>
    </lineage>
</organism>
<name>A0ABQ4K9W8_9BACI</name>
<protein>
    <recommendedName>
        <fullName evidence="3">DUF448 domain-containing protein</fullName>
    </recommendedName>
</protein>
<sequence length="67" mass="7985">MDVVACCMCKDLIHYGRWVLQLTDKKDNRHEFYGHKNCINELGKRVRKIDPKRKKSLSQIINELNLK</sequence>
<dbReference type="Proteomes" id="UP000680279">
    <property type="component" value="Unassembled WGS sequence"/>
</dbReference>
<evidence type="ECO:0000313" key="2">
    <source>
        <dbReference type="Proteomes" id="UP000680279"/>
    </source>
</evidence>
<evidence type="ECO:0008006" key="3">
    <source>
        <dbReference type="Google" id="ProtNLM"/>
    </source>
</evidence>
<accession>A0ABQ4K9W8</accession>
<comment type="caution">
    <text evidence="1">The sequence shown here is derived from an EMBL/GenBank/DDBJ whole genome shotgun (WGS) entry which is preliminary data.</text>
</comment>
<proteinExistence type="predicted"/>
<dbReference type="EMBL" id="BOQT01000018">
    <property type="protein sequence ID" value="GIN22514.1"/>
    <property type="molecule type" value="Genomic_DNA"/>
</dbReference>
<keyword evidence="2" id="KW-1185">Reference proteome</keyword>
<gene>
    <name evidence="1" type="ORF">J1TS3_36480</name>
</gene>
<evidence type="ECO:0000313" key="1">
    <source>
        <dbReference type="EMBL" id="GIN22514.1"/>
    </source>
</evidence>